<evidence type="ECO:0000256" key="4">
    <source>
        <dbReference type="ARBA" id="ARBA00023163"/>
    </source>
</evidence>
<dbReference type="PANTHER" id="PTHR47756">
    <property type="entry name" value="BLL6612 PROTEIN-RELATED"/>
    <property type="match status" value="1"/>
</dbReference>
<keyword evidence="10" id="KW-1185">Reference proteome</keyword>
<dbReference type="Proteomes" id="UP000181980">
    <property type="component" value="Unassembled WGS sequence"/>
</dbReference>
<dbReference type="STRING" id="561176.SAMN04488561_4433"/>
<feature type="domain" description="RNA polymerase sigma factor 70 region 4 type 2" evidence="7">
    <location>
        <begin position="187"/>
        <end position="236"/>
    </location>
</feature>
<keyword evidence="4" id="KW-0804">Transcription</keyword>
<dbReference type="InterPro" id="IPR013249">
    <property type="entry name" value="RNA_pol_sigma70_r4_t2"/>
</dbReference>
<dbReference type="Pfam" id="PF04542">
    <property type="entry name" value="Sigma70_r2"/>
    <property type="match status" value="1"/>
</dbReference>
<evidence type="ECO:0000259" key="6">
    <source>
        <dbReference type="Pfam" id="PF04542"/>
    </source>
</evidence>
<dbReference type="RefSeq" id="WP_083288382.1">
    <property type="nucleotide sequence ID" value="NZ_KV757181.1"/>
</dbReference>
<dbReference type="InterPro" id="IPR013325">
    <property type="entry name" value="RNA_pol_sigma_r2"/>
</dbReference>
<evidence type="ECO:0000259" key="7">
    <source>
        <dbReference type="Pfam" id="PF08281"/>
    </source>
</evidence>
<keyword evidence="3" id="KW-0731">Sigma factor</keyword>
<evidence type="ECO:0000313" key="9">
    <source>
        <dbReference type="EMBL" id="SEF13630.1"/>
    </source>
</evidence>
<feature type="domain" description="RNA polymerase sigma-70 region 2" evidence="6">
    <location>
        <begin position="45"/>
        <end position="104"/>
    </location>
</feature>
<dbReference type="GO" id="GO:0006352">
    <property type="term" value="P:DNA-templated transcription initiation"/>
    <property type="evidence" value="ECO:0007669"/>
    <property type="project" value="InterPro"/>
</dbReference>
<dbReference type="GO" id="GO:0003677">
    <property type="term" value="F:DNA binding"/>
    <property type="evidence" value="ECO:0007669"/>
    <property type="project" value="InterPro"/>
</dbReference>
<sequence length="485" mass="51688">MNDAELSVPARRVGTLPSGAGHANVDAGADVGAAVADAFRDEWGRVVATLIGWGGDWDLAEESAADAFTAALETWPRDGVPDRPGAWLTTTARRRALDRLRRAKAGAAKLRLLAATADEPPGEPDLPDEPDQAPSTGHPGVPPREHPGGPPREHPGVPRAGRPGGPPTPFPGGRHVRLDDDRLRLLYTCCHPALAFEAQVALALRTLTGLTTAEIARAFLVPEATMAKRLVRAKGKIRAAAIPYRVPPPDELPERTHAVLGVVYLLFNEGYGATSGDGLMRPELTHEALRLAALVTELLPDDPEPLGLLALLRLHDARAATRVGGEGELVPLEEQDRGRWDRPAIAGAVELLQRALTWERPGPYQLQAMIAACHAVAPRAEDTDWPRIVRLYDQLLEQQPTPVVRLNRAVAVGMADGPAAGLAQVDAVAAELDGYGLLPATRADLLRRLGDHAGAATQYRAALAAAGNDGERRYLARRIAELAPG</sequence>
<dbReference type="SUPFAM" id="SSF88946">
    <property type="entry name" value="Sigma2 domain of RNA polymerase sigma factors"/>
    <property type="match status" value="1"/>
</dbReference>
<gene>
    <name evidence="9" type="ORF">SAMN04488561_4433</name>
</gene>
<evidence type="ECO:0000313" key="10">
    <source>
        <dbReference type="Proteomes" id="UP000181980"/>
    </source>
</evidence>
<feature type="region of interest" description="Disordered" evidence="5">
    <location>
        <begin position="114"/>
        <end position="176"/>
    </location>
</feature>
<dbReference type="SUPFAM" id="SSF88659">
    <property type="entry name" value="Sigma3 and sigma4 domains of RNA polymerase sigma factors"/>
    <property type="match status" value="1"/>
</dbReference>
<name>A0A1H5PIJ5_9ACTN</name>
<keyword evidence="2" id="KW-0805">Transcription regulation</keyword>
<feature type="compositionally biased region" description="Basic and acidic residues" evidence="5">
    <location>
        <begin position="143"/>
        <end position="156"/>
    </location>
</feature>
<dbReference type="PANTHER" id="PTHR47756:SF2">
    <property type="entry name" value="BLL6612 PROTEIN"/>
    <property type="match status" value="1"/>
</dbReference>
<evidence type="ECO:0000256" key="1">
    <source>
        <dbReference type="ARBA" id="ARBA00010641"/>
    </source>
</evidence>
<evidence type="ECO:0000256" key="2">
    <source>
        <dbReference type="ARBA" id="ARBA00023015"/>
    </source>
</evidence>
<evidence type="ECO:0000256" key="3">
    <source>
        <dbReference type="ARBA" id="ARBA00023082"/>
    </source>
</evidence>
<comment type="similarity">
    <text evidence="1">Belongs to the sigma-70 factor family. ECF subfamily.</text>
</comment>
<dbReference type="InterPro" id="IPR013324">
    <property type="entry name" value="RNA_pol_sigma_r3/r4-like"/>
</dbReference>
<feature type="domain" description="DUF6596" evidence="8">
    <location>
        <begin position="255"/>
        <end position="355"/>
    </location>
</feature>
<dbReference type="GO" id="GO:0016987">
    <property type="term" value="F:sigma factor activity"/>
    <property type="evidence" value="ECO:0007669"/>
    <property type="project" value="UniProtKB-KW"/>
</dbReference>
<evidence type="ECO:0000259" key="8">
    <source>
        <dbReference type="Pfam" id="PF20239"/>
    </source>
</evidence>
<reference evidence="10" key="1">
    <citation type="submission" date="2016-10" db="EMBL/GenBank/DDBJ databases">
        <authorList>
            <person name="Varghese N."/>
            <person name="Submissions S."/>
        </authorList>
    </citation>
    <scope>NUCLEOTIDE SEQUENCE [LARGE SCALE GENOMIC DNA]</scope>
    <source>
        <strain evidence="10">DSM 45237</strain>
    </source>
</reference>
<dbReference type="AlphaFoldDB" id="A0A1H5PIJ5"/>
<accession>A0A1H5PIJ5</accession>
<dbReference type="Gene3D" id="1.10.1740.10">
    <property type="match status" value="1"/>
</dbReference>
<dbReference type="InterPro" id="IPR046531">
    <property type="entry name" value="DUF6596"/>
</dbReference>
<dbReference type="InterPro" id="IPR007627">
    <property type="entry name" value="RNA_pol_sigma70_r2"/>
</dbReference>
<dbReference type="EMBL" id="FNUC01000004">
    <property type="protein sequence ID" value="SEF13630.1"/>
    <property type="molecule type" value="Genomic_DNA"/>
</dbReference>
<protein>
    <submittedName>
        <fullName evidence="9">RNA polymerase sigma-70 factor, ECF subfamily</fullName>
    </submittedName>
</protein>
<organism evidence="9 10">
    <name type="scientific">Jiangella alba</name>
    <dbReference type="NCBI Taxonomy" id="561176"/>
    <lineage>
        <taxon>Bacteria</taxon>
        <taxon>Bacillati</taxon>
        <taxon>Actinomycetota</taxon>
        <taxon>Actinomycetes</taxon>
        <taxon>Jiangellales</taxon>
        <taxon>Jiangellaceae</taxon>
        <taxon>Jiangella</taxon>
    </lineage>
</organism>
<evidence type="ECO:0000256" key="5">
    <source>
        <dbReference type="SAM" id="MobiDB-lite"/>
    </source>
</evidence>
<dbReference type="Pfam" id="PF08281">
    <property type="entry name" value="Sigma70_r4_2"/>
    <property type="match status" value="1"/>
</dbReference>
<proteinExistence type="inferred from homology"/>
<dbReference type="Pfam" id="PF20239">
    <property type="entry name" value="DUF6596"/>
    <property type="match status" value="1"/>
</dbReference>
<feature type="compositionally biased region" description="Acidic residues" evidence="5">
    <location>
        <begin position="120"/>
        <end position="131"/>
    </location>
</feature>